<dbReference type="Proteomes" id="UP001055811">
    <property type="component" value="Linkage Group LG05"/>
</dbReference>
<protein>
    <submittedName>
        <fullName evidence="1">Uncharacterized protein</fullName>
    </submittedName>
</protein>
<reference evidence="1 2" key="2">
    <citation type="journal article" date="2022" name="Mol. Ecol. Resour.">
        <title>The genomes of chicory, endive, great burdock and yacon provide insights into Asteraceae paleo-polyploidization history and plant inulin production.</title>
        <authorList>
            <person name="Fan W."/>
            <person name="Wang S."/>
            <person name="Wang H."/>
            <person name="Wang A."/>
            <person name="Jiang F."/>
            <person name="Liu H."/>
            <person name="Zhao H."/>
            <person name="Xu D."/>
            <person name="Zhang Y."/>
        </authorList>
    </citation>
    <scope>NUCLEOTIDE SEQUENCE [LARGE SCALE GENOMIC DNA]</scope>
    <source>
        <strain evidence="2">cv. Punajuju</strain>
        <tissue evidence="1">Leaves</tissue>
    </source>
</reference>
<organism evidence="1 2">
    <name type="scientific">Cichorium intybus</name>
    <name type="common">Chicory</name>
    <dbReference type="NCBI Taxonomy" id="13427"/>
    <lineage>
        <taxon>Eukaryota</taxon>
        <taxon>Viridiplantae</taxon>
        <taxon>Streptophyta</taxon>
        <taxon>Embryophyta</taxon>
        <taxon>Tracheophyta</taxon>
        <taxon>Spermatophyta</taxon>
        <taxon>Magnoliopsida</taxon>
        <taxon>eudicotyledons</taxon>
        <taxon>Gunneridae</taxon>
        <taxon>Pentapetalae</taxon>
        <taxon>asterids</taxon>
        <taxon>campanulids</taxon>
        <taxon>Asterales</taxon>
        <taxon>Asteraceae</taxon>
        <taxon>Cichorioideae</taxon>
        <taxon>Cichorieae</taxon>
        <taxon>Cichoriinae</taxon>
        <taxon>Cichorium</taxon>
    </lineage>
</organism>
<evidence type="ECO:0000313" key="1">
    <source>
        <dbReference type="EMBL" id="KAI3740373.1"/>
    </source>
</evidence>
<keyword evidence="2" id="KW-1185">Reference proteome</keyword>
<gene>
    <name evidence="1" type="ORF">L2E82_30801</name>
</gene>
<sequence>MPSSPHLRSTPLSQQSVVTDLDFIETVVAAMAVPGSFSDRSRSEPHFPVEAVLLVIVKPESHPLVSLSIHDIYLDRYLVMDLD</sequence>
<proteinExistence type="predicted"/>
<dbReference type="EMBL" id="CM042013">
    <property type="protein sequence ID" value="KAI3740373.1"/>
    <property type="molecule type" value="Genomic_DNA"/>
</dbReference>
<accession>A0ACB9D1U2</accession>
<comment type="caution">
    <text evidence="1">The sequence shown here is derived from an EMBL/GenBank/DDBJ whole genome shotgun (WGS) entry which is preliminary data.</text>
</comment>
<reference evidence="2" key="1">
    <citation type="journal article" date="2022" name="Mol. Ecol. Resour.">
        <title>The genomes of chicory, endive, great burdock and yacon provide insights into Asteraceae palaeo-polyploidization history and plant inulin production.</title>
        <authorList>
            <person name="Fan W."/>
            <person name="Wang S."/>
            <person name="Wang H."/>
            <person name="Wang A."/>
            <person name="Jiang F."/>
            <person name="Liu H."/>
            <person name="Zhao H."/>
            <person name="Xu D."/>
            <person name="Zhang Y."/>
        </authorList>
    </citation>
    <scope>NUCLEOTIDE SEQUENCE [LARGE SCALE GENOMIC DNA]</scope>
    <source>
        <strain evidence="2">cv. Punajuju</strain>
    </source>
</reference>
<name>A0ACB9D1U2_CICIN</name>
<evidence type="ECO:0000313" key="2">
    <source>
        <dbReference type="Proteomes" id="UP001055811"/>
    </source>
</evidence>